<evidence type="ECO:0000259" key="7">
    <source>
        <dbReference type="Pfam" id="PF02384"/>
    </source>
</evidence>
<protein>
    <recommendedName>
        <fullName evidence="1">site-specific DNA-methyltransferase (adenine-specific)</fullName>
        <ecNumber evidence="1">2.1.1.72</ecNumber>
    </recommendedName>
</protein>
<dbReference type="Gene3D" id="3.40.50.150">
    <property type="entry name" value="Vaccinia Virus protein VP39"/>
    <property type="match status" value="1"/>
</dbReference>
<name>A0ABV7Z8I5_9DEIO</name>
<evidence type="ECO:0000256" key="2">
    <source>
        <dbReference type="ARBA" id="ARBA00022603"/>
    </source>
</evidence>
<dbReference type="Pfam" id="PF02384">
    <property type="entry name" value="N6_Mtase"/>
    <property type="match status" value="1"/>
</dbReference>
<keyword evidence="2 8" id="KW-0489">Methyltransferase</keyword>
<dbReference type="InterPro" id="IPR029063">
    <property type="entry name" value="SAM-dependent_MTases_sf"/>
</dbReference>
<gene>
    <name evidence="8" type="ORF">ACFOSB_10710</name>
</gene>
<keyword evidence="4" id="KW-0949">S-adenosyl-L-methionine</keyword>
<evidence type="ECO:0000313" key="8">
    <source>
        <dbReference type="EMBL" id="MFC3833329.1"/>
    </source>
</evidence>
<dbReference type="RefSeq" id="WP_322472731.1">
    <property type="nucleotide sequence ID" value="NZ_JBHRZG010000010.1"/>
</dbReference>
<dbReference type="InterPro" id="IPR051537">
    <property type="entry name" value="DNA_Adenine_Mtase"/>
</dbReference>
<evidence type="ECO:0000256" key="4">
    <source>
        <dbReference type="ARBA" id="ARBA00022691"/>
    </source>
</evidence>
<evidence type="ECO:0000256" key="6">
    <source>
        <dbReference type="ARBA" id="ARBA00047942"/>
    </source>
</evidence>
<evidence type="ECO:0000256" key="1">
    <source>
        <dbReference type="ARBA" id="ARBA00011900"/>
    </source>
</evidence>
<dbReference type="PANTHER" id="PTHR42933:SF3">
    <property type="entry name" value="TYPE I RESTRICTION ENZYME MJAVIII METHYLASE SUBUNIT"/>
    <property type="match status" value="1"/>
</dbReference>
<dbReference type="GO" id="GO:0032259">
    <property type="term" value="P:methylation"/>
    <property type="evidence" value="ECO:0007669"/>
    <property type="project" value="UniProtKB-KW"/>
</dbReference>
<feature type="domain" description="DNA methylase adenine-specific" evidence="7">
    <location>
        <begin position="144"/>
        <end position="419"/>
    </location>
</feature>
<sequence length="456" mass="50434">MTPDLMPLMVELFSYRGMTNTADRLLLLGEVLLLQAVESFPDVYGALEVTIDAAEMAILRSTHASPADIRGKIDSVFSRWGLTALSSPVDRVSPQELSRLLRSVNTLVETLARQTPGLPGLLRLGQAYSEVVDRDHGKLGIRTQPRSINRLLAEVLAIEEDMTVLDLTPEFGMTLVSLTHHMRDDHRDPNRVKFTYVAQGEAARITALHLLLNGVTNFESQAVNVLTNPDMIFCSADRVLATPPAGLRVQHAISWPDDDYGMLFSPRKWPRAAEWHYMLVGMSYLKAGGRAAFLTPYGPLFRMGAEAETRQDIAAAGWLRSVTALPSGLFAYTSVPFALTIFERPSTAKPAFTDIQFIDVSPLGVREGRQQTLPAATVDLLAGLINERTERAQLATIVPRLDVHANANNWQPNQYFERTVEQGRPLEDITRDLERAIADVALAEQRAMTALAALPR</sequence>
<keyword evidence="9" id="KW-1185">Reference proteome</keyword>
<dbReference type="Proteomes" id="UP001595803">
    <property type="component" value="Unassembled WGS sequence"/>
</dbReference>
<reference evidence="9" key="1">
    <citation type="journal article" date="2019" name="Int. J. Syst. Evol. Microbiol.">
        <title>The Global Catalogue of Microorganisms (GCM) 10K type strain sequencing project: providing services to taxonomists for standard genome sequencing and annotation.</title>
        <authorList>
            <consortium name="The Broad Institute Genomics Platform"/>
            <consortium name="The Broad Institute Genome Sequencing Center for Infectious Disease"/>
            <person name="Wu L."/>
            <person name="Ma J."/>
        </authorList>
    </citation>
    <scope>NUCLEOTIDE SEQUENCE [LARGE SCALE GENOMIC DNA]</scope>
    <source>
        <strain evidence="9">CCTCC AB 2017081</strain>
    </source>
</reference>
<dbReference type="EC" id="2.1.1.72" evidence="1"/>
<organism evidence="8 9">
    <name type="scientific">Deinococcus rufus</name>
    <dbReference type="NCBI Taxonomy" id="2136097"/>
    <lineage>
        <taxon>Bacteria</taxon>
        <taxon>Thermotogati</taxon>
        <taxon>Deinococcota</taxon>
        <taxon>Deinococci</taxon>
        <taxon>Deinococcales</taxon>
        <taxon>Deinococcaceae</taxon>
        <taxon>Deinococcus</taxon>
    </lineage>
</organism>
<evidence type="ECO:0000256" key="3">
    <source>
        <dbReference type="ARBA" id="ARBA00022679"/>
    </source>
</evidence>
<comment type="catalytic activity">
    <reaction evidence="6">
        <text>a 2'-deoxyadenosine in DNA + S-adenosyl-L-methionine = an N(6)-methyl-2'-deoxyadenosine in DNA + S-adenosyl-L-homocysteine + H(+)</text>
        <dbReference type="Rhea" id="RHEA:15197"/>
        <dbReference type="Rhea" id="RHEA-COMP:12418"/>
        <dbReference type="Rhea" id="RHEA-COMP:12419"/>
        <dbReference type="ChEBI" id="CHEBI:15378"/>
        <dbReference type="ChEBI" id="CHEBI:57856"/>
        <dbReference type="ChEBI" id="CHEBI:59789"/>
        <dbReference type="ChEBI" id="CHEBI:90615"/>
        <dbReference type="ChEBI" id="CHEBI:90616"/>
        <dbReference type="EC" id="2.1.1.72"/>
    </reaction>
</comment>
<dbReference type="EMBL" id="JBHRZG010000010">
    <property type="protein sequence ID" value="MFC3833329.1"/>
    <property type="molecule type" value="Genomic_DNA"/>
</dbReference>
<dbReference type="GO" id="GO:0008168">
    <property type="term" value="F:methyltransferase activity"/>
    <property type="evidence" value="ECO:0007669"/>
    <property type="project" value="UniProtKB-KW"/>
</dbReference>
<proteinExistence type="predicted"/>
<dbReference type="PANTHER" id="PTHR42933">
    <property type="entry name" value="SLR6095 PROTEIN"/>
    <property type="match status" value="1"/>
</dbReference>
<comment type="caution">
    <text evidence="8">The sequence shown here is derived from an EMBL/GenBank/DDBJ whole genome shotgun (WGS) entry which is preliminary data.</text>
</comment>
<evidence type="ECO:0000256" key="5">
    <source>
        <dbReference type="ARBA" id="ARBA00022747"/>
    </source>
</evidence>
<keyword evidence="3 8" id="KW-0808">Transferase</keyword>
<dbReference type="InterPro" id="IPR003356">
    <property type="entry name" value="DNA_methylase_A-5"/>
</dbReference>
<keyword evidence="5" id="KW-0680">Restriction system</keyword>
<evidence type="ECO:0000313" key="9">
    <source>
        <dbReference type="Proteomes" id="UP001595803"/>
    </source>
</evidence>
<accession>A0ABV7Z8I5</accession>
<dbReference type="SUPFAM" id="SSF53335">
    <property type="entry name" value="S-adenosyl-L-methionine-dependent methyltransferases"/>
    <property type="match status" value="1"/>
</dbReference>